<dbReference type="AlphaFoldDB" id="A0A9N8V680"/>
<organism evidence="1 2">
    <name type="scientific">Dentiscutata erythropus</name>
    <dbReference type="NCBI Taxonomy" id="1348616"/>
    <lineage>
        <taxon>Eukaryota</taxon>
        <taxon>Fungi</taxon>
        <taxon>Fungi incertae sedis</taxon>
        <taxon>Mucoromycota</taxon>
        <taxon>Glomeromycotina</taxon>
        <taxon>Glomeromycetes</taxon>
        <taxon>Diversisporales</taxon>
        <taxon>Gigasporaceae</taxon>
        <taxon>Dentiscutata</taxon>
    </lineage>
</organism>
<name>A0A9N8V680_9GLOM</name>
<protein>
    <submittedName>
        <fullName evidence="1">26498_t:CDS:1</fullName>
    </submittedName>
</protein>
<accession>A0A9N8V680</accession>
<reference evidence="1" key="1">
    <citation type="submission" date="2021-06" db="EMBL/GenBank/DDBJ databases">
        <authorList>
            <person name="Kallberg Y."/>
            <person name="Tangrot J."/>
            <person name="Rosling A."/>
        </authorList>
    </citation>
    <scope>NUCLEOTIDE SEQUENCE</scope>
    <source>
        <strain evidence="1">MA453B</strain>
    </source>
</reference>
<dbReference type="OrthoDB" id="2361222at2759"/>
<evidence type="ECO:0000313" key="1">
    <source>
        <dbReference type="EMBL" id="CAG8443897.1"/>
    </source>
</evidence>
<gene>
    <name evidence="1" type="ORF">DERYTH_LOCUS60</name>
</gene>
<dbReference type="Proteomes" id="UP000789405">
    <property type="component" value="Unassembled WGS sequence"/>
</dbReference>
<dbReference type="EMBL" id="CAJVPY010000011">
    <property type="protein sequence ID" value="CAG8443897.1"/>
    <property type="molecule type" value="Genomic_DNA"/>
</dbReference>
<comment type="caution">
    <text evidence="1">The sequence shown here is derived from an EMBL/GenBank/DDBJ whole genome shotgun (WGS) entry which is preliminary data.</text>
</comment>
<keyword evidence="2" id="KW-1185">Reference proteome</keyword>
<sequence length="309" mass="35842">MLTQGQELLSQELLGYPSYSDFTDFKKIGEGRSGIINNVFWNDGDKFLVLKLLKDNKSFNQIIREIAEDRKKDAIVTVQNSTALEKCASNQRNNRSFGGCEPICIEFDVPLTEVVTTVKKGTQNKSLKSYPWWKAALIISYLKVAISHHKRRWKNEYNKALEYRSKQIRDAVAKRKSVDPVDKYSDNITKKVEKDELNEEFTIVHENPWPSPCSLQMELEASFALANKLLKKLPYKLTLSLVEILAPREQKKNKQKLSRPQNRFILSLKEYIAYTKKWDSVRTKSINTHKTSKEAKKHCYLKLNDCISF</sequence>
<proteinExistence type="predicted"/>
<evidence type="ECO:0000313" key="2">
    <source>
        <dbReference type="Proteomes" id="UP000789405"/>
    </source>
</evidence>